<evidence type="ECO:0000256" key="2">
    <source>
        <dbReference type="SAM" id="Phobius"/>
    </source>
</evidence>
<feature type="transmembrane region" description="Helical" evidence="2">
    <location>
        <begin position="111"/>
        <end position="133"/>
    </location>
</feature>
<keyword evidence="2" id="KW-0472">Membrane</keyword>
<evidence type="ECO:0000313" key="4">
    <source>
        <dbReference type="Proteomes" id="UP000198226"/>
    </source>
</evidence>
<accession>A0A1C5JE80</accession>
<dbReference type="EMBL" id="LT607752">
    <property type="protein sequence ID" value="SCG68897.1"/>
    <property type="molecule type" value="Genomic_DNA"/>
</dbReference>
<name>A0A1C5JE80_9ACTN</name>
<feature type="compositionally biased region" description="Low complexity" evidence="1">
    <location>
        <begin position="38"/>
        <end position="52"/>
    </location>
</feature>
<dbReference type="Proteomes" id="UP000198226">
    <property type="component" value="Chromosome I"/>
</dbReference>
<keyword evidence="2" id="KW-1133">Transmembrane helix</keyword>
<dbReference type="AlphaFoldDB" id="A0A1C5JE80"/>
<feature type="region of interest" description="Disordered" evidence="1">
    <location>
        <begin position="28"/>
        <end position="65"/>
    </location>
</feature>
<reference evidence="4" key="1">
    <citation type="submission" date="2016-06" db="EMBL/GenBank/DDBJ databases">
        <authorList>
            <person name="Varghese N."/>
            <person name="Submissions Spin"/>
        </authorList>
    </citation>
    <scope>NUCLEOTIDE SEQUENCE [LARGE SCALE GENOMIC DNA]</scope>
    <source>
        <strain evidence="4">DSM 44983</strain>
    </source>
</reference>
<dbReference type="RefSeq" id="WP_157517662.1">
    <property type="nucleotide sequence ID" value="NZ_LRMV01000256.1"/>
</dbReference>
<keyword evidence="4" id="KW-1185">Reference proteome</keyword>
<sequence length="147" mass="14587">MFRSPAVSDPSVDSATSVLPVVSAPVLPGEPSSATGPRQQAAGAARSTTGTSYRGGPDLASVGFGGGLDGPGHATVAFPANPVENSGSLTGHILAQGWSDTTPSRPRTTRVVVVLAASLGLLVAISVLVVLLANDVMDGLVGNMLSQ</sequence>
<gene>
    <name evidence="3" type="ORF">GA0070623_3392</name>
</gene>
<keyword evidence="2" id="KW-0812">Transmembrane</keyword>
<protein>
    <submittedName>
        <fullName evidence="3">Uncharacterized protein</fullName>
    </submittedName>
</protein>
<evidence type="ECO:0000256" key="1">
    <source>
        <dbReference type="SAM" id="MobiDB-lite"/>
    </source>
</evidence>
<evidence type="ECO:0000313" key="3">
    <source>
        <dbReference type="EMBL" id="SCG68897.1"/>
    </source>
</evidence>
<proteinExistence type="predicted"/>
<organism evidence="3 4">
    <name type="scientific">Micromonospora rifamycinica</name>
    <dbReference type="NCBI Taxonomy" id="291594"/>
    <lineage>
        <taxon>Bacteria</taxon>
        <taxon>Bacillati</taxon>
        <taxon>Actinomycetota</taxon>
        <taxon>Actinomycetes</taxon>
        <taxon>Micromonosporales</taxon>
        <taxon>Micromonosporaceae</taxon>
        <taxon>Micromonospora</taxon>
    </lineage>
</organism>